<dbReference type="AlphaFoldDB" id="A0A9D4S578"/>
<dbReference type="SUPFAM" id="SSF46689">
    <property type="entry name" value="Homeodomain-like"/>
    <property type="match status" value="2"/>
</dbReference>
<dbReference type="InterPro" id="IPR051651">
    <property type="entry name" value="DMTF1_DNA-bind_reg"/>
</dbReference>
<dbReference type="Gene3D" id="1.10.10.60">
    <property type="entry name" value="Homeodomain-like"/>
    <property type="match status" value="2"/>
</dbReference>
<evidence type="ECO:0000313" key="7">
    <source>
        <dbReference type="EMBL" id="KAH3893054.1"/>
    </source>
</evidence>
<reference evidence="7" key="2">
    <citation type="submission" date="2020-11" db="EMBL/GenBank/DDBJ databases">
        <authorList>
            <person name="McCartney M.A."/>
            <person name="Auch B."/>
            <person name="Kono T."/>
            <person name="Mallez S."/>
            <person name="Becker A."/>
            <person name="Gohl D.M."/>
            <person name="Silverstein K.A.T."/>
            <person name="Koren S."/>
            <person name="Bechman K.B."/>
            <person name="Herman A."/>
            <person name="Abrahante J.E."/>
            <person name="Garbe J."/>
        </authorList>
    </citation>
    <scope>NUCLEOTIDE SEQUENCE</scope>
    <source>
        <strain evidence="7">Duluth1</strain>
        <tissue evidence="7">Whole animal</tissue>
    </source>
</reference>
<keyword evidence="2" id="KW-0238">DNA-binding</keyword>
<dbReference type="Proteomes" id="UP000828390">
    <property type="component" value="Unassembled WGS sequence"/>
</dbReference>
<evidence type="ECO:0000256" key="3">
    <source>
        <dbReference type="ARBA" id="ARBA00023242"/>
    </source>
</evidence>
<evidence type="ECO:0000259" key="5">
    <source>
        <dbReference type="PROSITE" id="PS50090"/>
    </source>
</evidence>
<keyword evidence="3" id="KW-0539">Nucleus</keyword>
<evidence type="ECO:0000259" key="6">
    <source>
        <dbReference type="PROSITE" id="PS51294"/>
    </source>
</evidence>
<evidence type="ECO:0000256" key="2">
    <source>
        <dbReference type="ARBA" id="ARBA00023125"/>
    </source>
</evidence>
<reference evidence="7" key="1">
    <citation type="journal article" date="2019" name="bioRxiv">
        <title>The Genome of the Zebra Mussel, Dreissena polymorpha: A Resource for Invasive Species Research.</title>
        <authorList>
            <person name="McCartney M.A."/>
            <person name="Auch B."/>
            <person name="Kono T."/>
            <person name="Mallez S."/>
            <person name="Zhang Y."/>
            <person name="Obille A."/>
            <person name="Becker A."/>
            <person name="Abrahante J.E."/>
            <person name="Garbe J."/>
            <person name="Badalamenti J.P."/>
            <person name="Herman A."/>
            <person name="Mangelson H."/>
            <person name="Liachko I."/>
            <person name="Sullivan S."/>
            <person name="Sone E.D."/>
            <person name="Koren S."/>
            <person name="Silverstein K.A.T."/>
            <person name="Beckman K.B."/>
            <person name="Gohl D.M."/>
        </authorList>
    </citation>
    <scope>NUCLEOTIDE SEQUENCE</scope>
    <source>
        <strain evidence="7">Duluth1</strain>
        <tissue evidence="7">Whole animal</tissue>
    </source>
</reference>
<comment type="caution">
    <text evidence="7">The sequence shown here is derived from an EMBL/GenBank/DDBJ whole genome shotgun (WGS) entry which is preliminary data.</text>
</comment>
<protein>
    <recommendedName>
        <fullName evidence="9">Cyclin-D-binding Myb-like transcription factor 1</fullName>
    </recommendedName>
</protein>
<feature type="region of interest" description="Disordered" evidence="4">
    <location>
        <begin position="643"/>
        <end position="672"/>
    </location>
</feature>
<organism evidence="7 8">
    <name type="scientific">Dreissena polymorpha</name>
    <name type="common">Zebra mussel</name>
    <name type="synonym">Mytilus polymorpha</name>
    <dbReference type="NCBI Taxonomy" id="45954"/>
    <lineage>
        <taxon>Eukaryota</taxon>
        <taxon>Metazoa</taxon>
        <taxon>Spiralia</taxon>
        <taxon>Lophotrochozoa</taxon>
        <taxon>Mollusca</taxon>
        <taxon>Bivalvia</taxon>
        <taxon>Autobranchia</taxon>
        <taxon>Heteroconchia</taxon>
        <taxon>Euheterodonta</taxon>
        <taxon>Imparidentia</taxon>
        <taxon>Neoheterodontei</taxon>
        <taxon>Myida</taxon>
        <taxon>Dreissenoidea</taxon>
        <taxon>Dreissenidae</taxon>
        <taxon>Dreissena</taxon>
    </lineage>
</organism>
<dbReference type="PANTHER" id="PTHR46380">
    <property type="entry name" value="CYCLIN-D-BINDING MYB-LIKE TRANSCRIPTION FACTOR 1"/>
    <property type="match status" value="1"/>
</dbReference>
<dbReference type="InterPro" id="IPR001005">
    <property type="entry name" value="SANT/Myb"/>
</dbReference>
<evidence type="ECO:0008006" key="9">
    <source>
        <dbReference type="Google" id="ProtNLM"/>
    </source>
</evidence>
<dbReference type="CDD" id="cd00167">
    <property type="entry name" value="SANT"/>
    <property type="match status" value="3"/>
</dbReference>
<dbReference type="GO" id="GO:0000978">
    <property type="term" value="F:RNA polymerase II cis-regulatory region sequence-specific DNA binding"/>
    <property type="evidence" value="ECO:0007669"/>
    <property type="project" value="TreeGrafter"/>
</dbReference>
<name>A0A9D4S578_DREPO</name>
<dbReference type="GO" id="GO:0000981">
    <property type="term" value="F:DNA-binding transcription factor activity, RNA polymerase II-specific"/>
    <property type="evidence" value="ECO:0007669"/>
    <property type="project" value="TreeGrafter"/>
</dbReference>
<evidence type="ECO:0000256" key="4">
    <source>
        <dbReference type="SAM" id="MobiDB-lite"/>
    </source>
</evidence>
<dbReference type="InterPro" id="IPR046775">
    <property type="entry name" value="DMTF1_N"/>
</dbReference>
<dbReference type="FunFam" id="1.10.10.60:FF:000139">
    <property type="entry name" value="cyclin-D-binding Myb-like transcription factor 1 isoform X2"/>
    <property type="match status" value="1"/>
</dbReference>
<evidence type="ECO:0000256" key="1">
    <source>
        <dbReference type="ARBA" id="ARBA00004123"/>
    </source>
</evidence>
<dbReference type="PANTHER" id="PTHR46380:SF2">
    <property type="entry name" value="CYCLIN-D-BINDING MYB-LIKE TRANSCRIPTION FACTOR 1"/>
    <property type="match status" value="1"/>
</dbReference>
<keyword evidence="8" id="KW-1185">Reference proteome</keyword>
<dbReference type="PROSITE" id="PS51294">
    <property type="entry name" value="HTH_MYB"/>
    <property type="match status" value="1"/>
</dbReference>
<gene>
    <name evidence="7" type="ORF">DPMN_017194</name>
</gene>
<feature type="domain" description="HTH myb-type" evidence="6">
    <location>
        <begin position="301"/>
        <end position="366"/>
    </location>
</feature>
<feature type="compositionally biased region" description="Polar residues" evidence="4">
    <location>
        <begin position="643"/>
        <end position="653"/>
    </location>
</feature>
<dbReference type="InterPro" id="IPR009057">
    <property type="entry name" value="Homeodomain-like_sf"/>
</dbReference>
<evidence type="ECO:0000313" key="8">
    <source>
        <dbReference type="Proteomes" id="UP000828390"/>
    </source>
</evidence>
<feature type="domain" description="Myb-like" evidence="5">
    <location>
        <begin position="301"/>
        <end position="362"/>
    </location>
</feature>
<feature type="domain" description="Myb-like" evidence="5">
    <location>
        <begin position="372"/>
        <end position="421"/>
    </location>
</feature>
<sequence>MSQGDGEVSHVTDAEHVAVKVMANHLMDDKDTLSAISHHVHDVDGESHVFEGSLDESSQDKDVKPFLIVSPTGTAAFDVGTLEMLPDEPLDGEPPLKRYRVQADDGQSYILTVTANGSNQGESLLATEHQYQARQDEDSSVLGVRGQRSSDGVKRNQLLKADVSQAWFTTRDDKNILQKSGASWKQGQWTKEEVDILQSNIAAYCQEHDISDPTVIIFEMSKDDRKQFYRTIAKGLQRPLFSVYRRVTRMYDQKNHIGKYTQEEMQKLKELRTQHGSDWASIGQALGRSASSVKDKCRLMKDMCNSGKWLPEEERRLTQAVYDLVGGRPGEDVVHGLSWALVAERVITRSEKQCRTKWLNYMNWKMKGGREWTREDDINLIARVANLSVEDDTEIDWDALAKDWPSARSPQWLRGKWWQLKKNIPDYHIIPFKELLHNMETVYVMNVRVRNTIGTARTRRLETHMEESLSDGLQRMSDDSLSGVDVGSAYEVLQHLPSSCGSYIITQSPGSIAHTSTEHIIVQTLPICQISDGDLGLSSHVVIRLPSGPDLSDGEVTLEDQSDITSAIQLSETIDTSQQGLEVLSDGSVISRSDSLNDDNGFSTHTLEESVTSSPRGVGMVLKQQSYAPVTNGQLMTSYSDPMLNSNSSSLMGPTSDVETDKSQPDDMIVNI</sequence>
<dbReference type="Pfam" id="PF20588">
    <property type="entry name" value="DMTF1_N"/>
    <property type="match status" value="1"/>
</dbReference>
<comment type="subcellular location">
    <subcellularLocation>
        <location evidence="1">Nucleus</location>
    </subcellularLocation>
</comment>
<proteinExistence type="predicted"/>
<dbReference type="SMART" id="SM00717">
    <property type="entry name" value="SANT"/>
    <property type="match status" value="4"/>
</dbReference>
<dbReference type="GO" id="GO:0005634">
    <property type="term" value="C:nucleus"/>
    <property type="evidence" value="ECO:0007669"/>
    <property type="project" value="UniProtKB-SubCell"/>
</dbReference>
<dbReference type="InterPro" id="IPR017930">
    <property type="entry name" value="Myb_dom"/>
</dbReference>
<dbReference type="OrthoDB" id="39591at2759"/>
<dbReference type="PROSITE" id="PS50090">
    <property type="entry name" value="MYB_LIKE"/>
    <property type="match status" value="2"/>
</dbReference>
<dbReference type="Pfam" id="PF13921">
    <property type="entry name" value="Myb_DNA-bind_6"/>
    <property type="match status" value="1"/>
</dbReference>
<accession>A0A9D4S578</accession>
<dbReference type="EMBL" id="JAIWYP010000001">
    <property type="protein sequence ID" value="KAH3893054.1"/>
    <property type="molecule type" value="Genomic_DNA"/>
</dbReference>